<evidence type="ECO:0000259" key="9">
    <source>
        <dbReference type="PROSITE" id="PS50878"/>
    </source>
</evidence>
<reference evidence="11" key="1">
    <citation type="submission" date="2017-03" db="EMBL/GenBank/DDBJ databases">
        <title>Phytopthora megakarya and P. palmivora, two closely related causual agents of cacao black pod achieved similar genome size and gene model numbers by different mechanisms.</title>
        <authorList>
            <person name="Ali S."/>
            <person name="Shao J."/>
            <person name="Larry D.J."/>
            <person name="Kronmiller B."/>
            <person name="Shen D."/>
            <person name="Strem M.D."/>
            <person name="Melnick R.L."/>
            <person name="Guiltinan M.J."/>
            <person name="Tyler B.M."/>
            <person name="Meinhardt L.W."/>
            <person name="Bailey B.A."/>
        </authorList>
    </citation>
    <scope>NUCLEOTIDE SEQUENCE [LARGE SCALE GENOMIC DNA]</scope>
    <source>
        <strain evidence="11">zdho120</strain>
    </source>
</reference>
<dbReference type="InterPro" id="IPR041577">
    <property type="entry name" value="RT_RNaseH_2"/>
</dbReference>
<evidence type="ECO:0000256" key="2">
    <source>
        <dbReference type="ARBA" id="ARBA00022695"/>
    </source>
</evidence>
<evidence type="ECO:0000313" key="11">
    <source>
        <dbReference type="Proteomes" id="UP000198211"/>
    </source>
</evidence>
<feature type="region of interest" description="Disordered" evidence="7">
    <location>
        <begin position="357"/>
        <end position="380"/>
    </location>
</feature>
<evidence type="ECO:0000313" key="10">
    <source>
        <dbReference type="EMBL" id="OWZ07366.1"/>
    </source>
</evidence>
<dbReference type="InterPro" id="IPR050951">
    <property type="entry name" value="Retrovirus_Pol_polyprotein"/>
</dbReference>
<feature type="region of interest" description="Disordered" evidence="7">
    <location>
        <begin position="1"/>
        <end position="20"/>
    </location>
</feature>
<dbReference type="AlphaFoldDB" id="A0A225VPE0"/>
<dbReference type="PROSITE" id="PS50878">
    <property type="entry name" value="RT_POL"/>
    <property type="match status" value="1"/>
</dbReference>
<dbReference type="InterPro" id="IPR001995">
    <property type="entry name" value="Peptidase_A2_cat"/>
</dbReference>
<feature type="compositionally biased region" description="Basic and acidic residues" evidence="7">
    <location>
        <begin position="358"/>
        <end position="380"/>
    </location>
</feature>
<dbReference type="CDD" id="cd00303">
    <property type="entry name" value="retropepsin_like"/>
    <property type="match status" value="1"/>
</dbReference>
<dbReference type="InterPro" id="IPR021109">
    <property type="entry name" value="Peptidase_aspartic_dom_sf"/>
</dbReference>
<proteinExistence type="predicted"/>
<evidence type="ECO:0000259" key="8">
    <source>
        <dbReference type="PROSITE" id="PS50175"/>
    </source>
</evidence>
<dbReference type="Gene3D" id="2.40.70.10">
    <property type="entry name" value="Acid Proteases"/>
    <property type="match status" value="1"/>
</dbReference>
<dbReference type="Pfam" id="PF00078">
    <property type="entry name" value="RVT_1"/>
    <property type="match status" value="1"/>
</dbReference>
<evidence type="ECO:0000256" key="4">
    <source>
        <dbReference type="ARBA" id="ARBA00022759"/>
    </source>
</evidence>
<dbReference type="GO" id="GO:0004519">
    <property type="term" value="F:endonuclease activity"/>
    <property type="evidence" value="ECO:0007669"/>
    <property type="project" value="UniProtKB-KW"/>
</dbReference>
<dbReference type="SUPFAM" id="SSF56672">
    <property type="entry name" value="DNA/RNA polymerases"/>
    <property type="match status" value="1"/>
</dbReference>
<dbReference type="InterPro" id="IPR043128">
    <property type="entry name" value="Rev_trsase/Diguanyl_cyclase"/>
</dbReference>
<keyword evidence="4" id="KW-0255">Endonuclease</keyword>
<evidence type="ECO:0000256" key="5">
    <source>
        <dbReference type="ARBA" id="ARBA00022801"/>
    </source>
</evidence>
<keyword evidence="3" id="KW-0540">Nuclease</keyword>
<evidence type="ECO:0000256" key="7">
    <source>
        <dbReference type="SAM" id="MobiDB-lite"/>
    </source>
</evidence>
<dbReference type="Pfam" id="PF13650">
    <property type="entry name" value="Asp_protease_2"/>
    <property type="match status" value="1"/>
</dbReference>
<dbReference type="Proteomes" id="UP000198211">
    <property type="component" value="Unassembled WGS sequence"/>
</dbReference>
<keyword evidence="11" id="KW-1185">Reference proteome</keyword>
<dbReference type="GO" id="GO:0003964">
    <property type="term" value="F:RNA-directed DNA polymerase activity"/>
    <property type="evidence" value="ECO:0007669"/>
    <property type="project" value="UniProtKB-KW"/>
</dbReference>
<keyword evidence="10" id="KW-0695">RNA-directed DNA polymerase</keyword>
<dbReference type="InterPro" id="IPR000477">
    <property type="entry name" value="RT_dom"/>
</dbReference>
<keyword evidence="5" id="KW-0378">Hydrolase</keyword>
<sequence>MRNSKSLRVTEISEPESQDPLEVPLKSGQRYGWWEDHEHGDMHGLATIHGAVNDSRTRILLDTGASVSIMSLDLARRLKLKLRTHRQIKVSGLGGVTTYITTHARVKITLGWSVVYVLNIWVGNIGEGVDVLLGMIFMHSAGVRLCIREGLVKLPDEETVVMYDDNPKSRDMDLPVCPEESIHLRPGQDAIVRIRYGQSNPQRELVWAGRGKNRVTKALYSTRSWATAVKVVNVSDQNVWIDTRTAVARIVEYGQFPGQPGFVRPGKARYEEWQQLIHECTVSRQARMRTERLEQILREREPPCTPTQRYQWPTKHLMRPQSQASEVKMAKLQEKLKPLDMTLKITGHSAVVMNTVTRDPEEPGTRPEPVEHTHSDLSPEVKTLDSEGVAALASRQRMSSRRQAVRHRYKDWKQNMLGLCESLSKSWIWNLLYISEKELRDQLIMLSEIEELTPECSIDEANVGVPGDTTPEMEAKMIGILKRHRSIFLGDGNAAPAPARGVVCDINVGKAKPVALRARQIAAPFWLTDGKLLEAELIEHSESEWPPPIVIVLKKNGIDIRMCIDYRLLNLLIKLSRYPLPLIDDLLVDFKSAMWFMSLDMASGFGAVRMTERAKLISAFVFPFSHFQWLRMPYGLKNAPLIYQSIINSCLWGFARLPPEEEAMVDLEVLEFLDFEPQEALKTELDMRDSGIPSLDMTVFRRNIPAPSQMGPVLGRSSYIDDIGHGASIWDLLYEDLEALLYRLRYWNISVSLPKSEFGKLTIPFLSHGMSADGISALPKIVKGIENLPFPSTYKGVQSLLGSLNYYNKFIEDLPVVTAALYELDEERVRAGRNLKAAKESFEILKRKIVSTPLLRHPDKTKPFVIIPHANPWAACAVLGQEHEGLIHPVRFTGRVLKESELRYDIAEKEVLAILRTLEIFRPHGSEFPVVVYTRYSELQ</sequence>
<dbReference type="Gene3D" id="3.10.10.10">
    <property type="entry name" value="HIV Type 1 Reverse Transcriptase, subunit A, domain 1"/>
    <property type="match status" value="1"/>
</dbReference>
<dbReference type="OrthoDB" id="107182at2759"/>
<feature type="domain" description="Reverse transcriptase" evidence="9">
    <location>
        <begin position="533"/>
        <end position="770"/>
    </location>
</feature>
<evidence type="ECO:0000256" key="6">
    <source>
        <dbReference type="ARBA" id="ARBA00023268"/>
    </source>
</evidence>
<comment type="caution">
    <text evidence="10">The sequence shown here is derived from an EMBL/GenBank/DDBJ whole genome shotgun (WGS) entry which is preliminary data.</text>
</comment>
<dbReference type="SUPFAM" id="SSF50630">
    <property type="entry name" value="Acid proteases"/>
    <property type="match status" value="1"/>
</dbReference>
<protein>
    <submittedName>
        <fullName evidence="10">Reverse transcriptase</fullName>
    </submittedName>
</protein>
<evidence type="ECO:0000256" key="3">
    <source>
        <dbReference type="ARBA" id="ARBA00022722"/>
    </source>
</evidence>
<dbReference type="PROSITE" id="PS50175">
    <property type="entry name" value="ASP_PROT_RETROV"/>
    <property type="match status" value="1"/>
</dbReference>
<dbReference type="GO" id="GO:0004190">
    <property type="term" value="F:aspartic-type endopeptidase activity"/>
    <property type="evidence" value="ECO:0007669"/>
    <property type="project" value="InterPro"/>
</dbReference>
<organism evidence="10 11">
    <name type="scientific">Phytophthora megakarya</name>
    <dbReference type="NCBI Taxonomy" id="4795"/>
    <lineage>
        <taxon>Eukaryota</taxon>
        <taxon>Sar</taxon>
        <taxon>Stramenopiles</taxon>
        <taxon>Oomycota</taxon>
        <taxon>Peronosporomycetes</taxon>
        <taxon>Peronosporales</taxon>
        <taxon>Peronosporaceae</taxon>
        <taxon>Phytophthora</taxon>
    </lineage>
</organism>
<name>A0A225VPE0_9STRA</name>
<dbReference type="GO" id="GO:0006508">
    <property type="term" value="P:proteolysis"/>
    <property type="evidence" value="ECO:0007669"/>
    <property type="project" value="InterPro"/>
</dbReference>
<gene>
    <name evidence="10" type="ORF">PHMEG_00020248</name>
</gene>
<dbReference type="InterPro" id="IPR043502">
    <property type="entry name" value="DNA/RNA_pol_sf"/>
</dbReference>
<keyword evidence="2" id="KW-0548">Nucleotidyltransferase</keyword>
<keyword evidence="1" id="KW-0808">Transferase</keyword>
<evidence type="ECO:0000256" key="1">
    <source>
        <dbReference type="ARBA" id="ARBA00022679"/>
    </source>
</evidence>
<feature type="domain" description="Peptidase A2" evidence="8">
    <location>
        <begin position="57"/>
        <end position="95"/>
    </location>
</feature>
<accession>A0A225VPE0</accession>
<dbReference type="PANTHER" id="PTHR37984:SF5">
    <property type="entry name" value="PROTEIN NYNRIN-LIKE"/>
    <property type="match status" value="1"/>
</dbReference>
<dbReference type="PANTHER" id="PTHR37984">
    <property type="entry name" value="PROTEIN CBG26694"/>
    <property type="match status" value="1"/>
</dbReference>
<dbReference type="CDD" id="cd01647">
    <property type="entry name" value="RT_LTR"/>
    <property type="match status" value="1"/>
</dbReference>
<dbReference type="Gene3D" id="3.30.70.270">
    <property type="match status" value="2"/>
</dbReference>
<dbReference type="EMBL" id="NBNE01003568">
    <property type="protein sequence ID" value="OWZ07366.1"/>
    <property type="molecule type" value="Genomic_DNA"/>
</dbReference>
<keyword evidence="6" id="KW-0511">Multifunctional enzyme</keyword>
<dbReference type="Pfam" id="PF17919">
    <property type="entry name" value="RT_RNaseH_2"/>
    <property type="match status" value="1"/>
</dbReference>